<name>A0A9P9GXY0_FUSRE</name>
<protein>
    <submittedName>
        <fullName evidence="1">Uncharacterized protein</fullName>
    </submittedName>
</protein>
<sequence length="66" mass="6932">MRHCADDMLDELDGIAVACNFARTTCFDVQDDVLETTVGLATSRAGATWGKGRPVLSVDASGHCGC</sequence>
<dbReference type="GeneID" id="70230572"/>
<comment type="caution">
    <text evidence="1">The sequence shown here is derived from an EMBL/GenBank/DDBJ whole genome shotgun (WGS) entry which is preliminary data.</text>
</comment>
<evidence type="ECO:0000313" key="2">
    <source>
        <dbReference type="Proteomes" id="UP000720189"/>
    </source>
</evidence>
<dbReference type="OrthoDB" id="10269326at2759"/>
<feature type="non-terminal residue" evidence="1">
    <location>
        <position position="66"/>
    </location>
</feature>
<proteinExistence type="predicted"/>
<accession>A0A9P9GXY0</accession>
<keyword evidence="2" id="KW-1185">Reference proteome</keyword>
<reference evidence="1" key="1">
    <citation type="journal article" date="2021" name="Nat. Commun.">
        <title>Genetic determinants of endophytism in the Arabidopsis root mycobiome.</title>
        <authorList>
            <person name="Mesny F."/>
            <person name="Miyauchi S."/>
            <person name="Thiergart T."/>
            <person name="Pickel B."/>
            <person name="Atanasova L."/>
            <person name="Karlsson M."/>
            <person name="Huettel B."/>
            <person name="Barry K.W."/>
            <person name="Haridas S."/>
            <person name="Chen C."/>
            <person name="Bauer D."/>
            <person name="Andreopoulos W."/>
            <person name="Pangilinan J."/>
            <person name="LaButti K."/>
            <person name="Riley R."/>
            <person name="Lipzen A."/>
            <person name="Clum A."/>
            <person name="Drula E."/>
            <person name="Henrissat B."/>
            <person name="Kohler A."/>
            <person name="Grigoriev I.V."/>
            <person name="Martin F.M."/>
            <person name="Hacquard S."/>
        </authorList>
    </citation>
    <scope>NUCLEOTIDE SEQUENCE</scope>
    <source>
        <strain evidence="1">MPI-CAGE-AT-0023</strain>
    </source>
</reference>
<dbReference type="Proteomes" id="UP000720189">
    <property type="component" value="Unassembled WGS sequence"/>
</dbReference>
<dbReference type="AlphaFoldDB" id="A0A9P9GXY0"/>
<dbReference type="EMBL" id="JAGMUX010000010">
    <property type="protein sequence ID" value="KAH7247564.1"/>
    <property type="molecule type" value="Genomic_DNA"/>
</dbReference>
<organism evidence="1 2">
    <name type="scientific">Fusarium redolens</name>
    <dbReference type="NCBI Taxonomy" id="48865"/>
    <lineage>
        <taxon>Eukaryota</taxon>
        <taxon>Fungi</taxon>
        <taxon>Dikarya</taxon>
        <taxon>Ascomycota</taxon>
        <taxon>Pezizomycotina</taxon>
        <taxon>Sordariomycetes</taxon>
        <taxon>Hypocreomycetidae</taxon>
        <taxon>Hypocreales</taxon>
        <taxon>Nectriaceae</taxon>
        <taxon>Fusarium</taxon>
        <taxon>Fusarium redolens species complex</taxon>
    </lineage>
</organism>
<evidence type="ECO:0000313" key="1">
    <source>
        <dbReference type="EMBL" id="KAH7247564.1"/>
    </source>
</evidence>
<gene>
    <name evidence="1" type="ORF">BKA55DRAFT_702911</name>
</gene>
<dbReference type="RefSeq" id="XP_046048147.1">
    <property type="nucleotide sequence ID" value="XM_046200618.1"/>
</dbReference>